<dbReference type="OrthoDB" id="3211876at2"/>
<dbReference type="GO" id="GO:0003700">
    <property type="term" value="F:DNA-binding transcription factor activity"/>
    <property type="evidence" value="ECO:0007669"/>
    <property type="project" value="InterPro"/>
</dbReference>
<dbReference type="InterPro" id="IPR036388">
    <property type="entry name" value="WH-like_DNA-bd_sf"/>
</dbReference>
<proteinExistence type="predicted"/>
<dbReference type="AlphaFoldDB" id="A0A0H3CVP5"/>
<dbReference type="Pfam" id="PF12802">
    <property type="entry name" value="MarR_2"/>
    <property type="match status" value="1"/>
</dbReference>
<accession>A0A0H3CVP5</accession>
<reference evidence="2 3" key="1">
    <citation type="journal article" date="2010" name="Cell Res.">
        <title>Complete genome sequence of the rifamycin SV-producing Amycolatopsis mediterranei U32 revealed its genetic characteristics in phylogeny and metabolism.</title>
        <authorList>
            <person name="Zhao W."/>
            <person name="Zhong Y."/>
            <person name="Yuan H."/>
            <person name="Wang J."/>
            <person name="Zheng H."/>
            <person name="Wang Y."/>
            <person name="Cen X."/>
            <person name="Xu F."/>
            <person name="Bai J."/>
            <person name="Han X."/>
            <person name="Lu G."/>
            <person name="Zhu Y."/>
            <person name="Shao Z."/>
            <person name="Yan H."/>
            <person name="Li C."/>
            <person name="Peng N."/>
            <person name="Zhang Z."/>
            <person name="Zhang Y."/>
            <person name="Lin W."/>
            <person name="Fan Y."/>
            <person name="Qin Z."/>
            <person name="Hu Y."/>
            <person name="Zhu B."/>
            <person name="Wang S."/>
            <person name="Ding X."/>
            <person name="Zhao G.P."/>
        </authorList>
    </citation>
    <scope>NUCLEOTIDE SEQUENCE [LARGE SCALE GENOMIC DNA]</scope>
    <source>
        <strain evidence="3">U-32</strain>
    </source>
</reference>
<dbReference type="PATRIC" id="fig|749927.5.peg.295"/>
<dbReference type="eggNOG" id="COG1846">
    <property type="taxonomic scope" value="Bacteria"/>
</dbReference>
<dbReference type="SUPFAM" id="SSF46785">
    <property type="entry name" value="Winged helix' DNA-binding domain"/>
    <property type="match status" value="1"/>
</dbReference>
<dbReference type="RefSeq" id="WP_013222237.1">
    <property type="nucleotide sequence ID" value="NC_014318.1"/>
</dbReference>
<dbReference type="InterPro" id="IPR036390">
    <property type="entry name" value="WH_DNA-bd_sf"/>
</dbReference>
<feature type="domain" description="HTH marR-type" evidence="1">
    <location>
        <begin position="46"/>
        <end position="97"/>
    </location>
</feature>
<evidence type="ECO:0000313" key="2">
    <source>
        <dbReference type="EMBL" id="ADJ42110.1"/>
    </source>
</evidence>
<dbReference type="HOGENOM" id="CLU_122336_0_0_11"/>
<evidence type="ECO:0000259" key="1">
    <source>
        <dbReference type="Pfam" id="PF12802"/>
    </source>
</evidence>
<dbReference type="GeneID" id="92868084"/>
<dbReference type="Proteomes" id="UP000000328">
    <property type="component" value="Chromosome"/>
</dbReference>
<evidence type="ECO:0000313" key="3">
    <source>
        <dbReference type="Proteomes" id="UP000000328"/>
    </source>
</evidence>
<dbReference type="EMBL" id="CP002000">
    <property type="protein sequence ID" value="ADJ42110.1"/>
    <property type="molecule type" value="Genomic_DNA"/>
</dbReference>
<name>A0A0H3CVP5_AMYMU</name>
<sequence>MAMTGDPERRGPEGLGTRMRHVLEILDGDVARFLADIGLDDYRPRYSPVVRALLARGPLAIRDLAEEMRVTHSAASQTVAQMHRAGFVSLEPGVDARQRIVSLTARTRELLPLIEAEWTATTEATAALEAELPYSLRALLDDIVEALERKPFRQRIGETTAAQELR</sequence>
<organism evidence="2 3">
    <name type="scientific">Amycolatopsis mediterranei (strain U-32)</name>
    <dbReference type="NCBI Taxonomy" id="749927"/>
    <lineage>
        <taxon>Bacteria</taxon>
        <taxon>Bacillati</taxon>
        <taxon>Actinomycetota</taxon>
        <taxon>Actinomycetes</taxon>
        <taxon>Pseudonocardiales</taxon>
        <taxon>Pseudonocardiaceae</taxon>
        <taxon>Amycolatopsis</taxon>
    </lineage>
</organism>
<gene>
    <name evidence="2" type="ordered locus">AMED_0287</name>
</gene>
<dbReference type="InterPro" id="IPR000835">
    <property type="entry name" value="HTH_MarR-typ"/>
</dbReference>
<dbReference type="KEGG" id="amd:AMED_0287"/>
<protein>
    <submittedName>
        <fullName evidence="2">MarR family transcriptional regulator</fullName>
    </submittedName>
</protein>
<dbReference type="Gene3D" id="1.10.10.10">
    <property type="entry name" value="Winged helix-like DNA-binding domain superfamily/Winged helix DNA-binding domain"/>
    <property type="match status" value="1"/>
</dbReference>